<dbReference type="Gene3D" id="1.20.1280.50">
    <property type="match status" value="1"/>
</dbReference>
<evidence type="ECO:0000256" key="1">
    <source>
        <dbReference type="SAM" id="MobiDB-lite"/>
    </source>
</evidence>
<dbReference type="Pfam" id="PF00646">
    <property type="entry name" value="F-box"/>
    <property type="match status" value="1"/>
</dbReference>
<feature type="compositionally biased region" description="Basic and acidic residues" evidence="1">
    <location>
        <begin position="15"/>
        <end position="30"/>
    </location>
</feature>
<feature type="domain" description="F-box" evidence="2">
    <location>
        <begin position="33"/>
        <end position="67"/>
    </location>
</feature>
<organism evidence="4 5">
    <name type="scientific">Ensete ventricosum</name>
    <name type="common">Abyssinian banana</name>
    <name type="synonym">Musa ensete</name>
    <dbReference type="NCBI Taxonomy" id="4639"/>
    <lineage>
        <taxon>Eukaryota</taxon>
        <taxon>Viridiplantae</taxon>
        <taxon>Streptophyta</taxon>
        <taxon>Embryophyta</taxon>
        <taxon>Tracheophyta</taxon>
        <taxon>Spermatophyta</taxon>
        <taxon>Magnoliopsida</taxon>
        <taxon>Liliopsida</taxon>
        <taxon>Zingiberales</taxon>
        <taxon>Musaceae</taxon>
        <taxon>Ensete</taxon>
    </lineage>
</organism>
<feature type="region of interest" description="Disordered" evidence="1">
    <location>
        <begin position="1"/>
        <end position="30"/>
    </location>
</feature>
<protein>
    <submittedName>
        <fullName evidence="4">Uncharacterized protein</fullName>
    </submittedName>
</protein>
<dbReference type="SUPFAM" id="SSF81383">
    <property type="entry name" value="F-box domain"/>
    <property type="match status" value="1"/>
</dbReference>
<evidence type="ECO:0000259" key="2">
    <source>
        <dbReference type="Pfam" id="PF00646"/>
    </source>
</evidence>
<dbReference type="Proteomes" id="UP000287651">
    <property type="component" value="Unassembled WGS sequence"/>
</dbReference>
<dbReference type="PANTHER" id="PTHR34708:SF1">
    <property type="entry name" value="OS08G0126400 PROTEIN"/>
    <property type="match status" value="1"/>
</dbReference>
<dbReference type="AlphaFoldDB" id="A0A426XHS3"/>
<dbReference type="InterPro" id="IPR001810">
    <property type="entry name" value="F-box_dom"/>
</dbReference>
<evidence type="ECO:0000313" key="4">
    <source>
        <dbReference type="EMBL" id="RRT39037.1"/>
    </source>
</evidence>
<reference evidence="4 5" key="1">
    <citation type="journal article" date="2014" name="Agronomy (Basel)">
        <title>A Draft Genome Sequence for Ensete ventricosum, the Drought-Tolerant Tree Against Hunger.</title>
        <authorList>
            <person name="Harrison J."/>
            <person name="Moore K.A."/>
            <person name="Paszkiewicz K."/>
            <person name="Jones T."/>
            <person name="Grant M."/>
            <person name="Ambacheew D."/>
            <person name="Muzemil S."/>
            <person name="Studholme D.J."/>
        </authorList>
    </citation>
    <scope>NUCLEOTIDE SEQUENCE [LARGE SCALE GENOMIC DNA]</scope>
</reference>
<dbReference type="Pfam" id="PF03478">
    <property type="entry name" value="Beta-prop_KIB1-4"/>
    <property type="match status" value="1"/>
</dbReference>
<feature type="domain" description="KIB1-4 beta-propeller" evidence="3">
    <location>
        <begin position="93"/>
        <end position="382"/>
    </location>
</feature>
<sequence>MENANISSTVTSTTSREEERQMEEETTRKRPDWTLLPPDLIIKIGEELSIPNRICFRATCKTWYNAVLPIAVPSPWLLIPNDESEQSDSCTFLSLPAAHFFTYSPIPELRGTRCIGSHAGWLAIANTQLDVSLLNPLTMSRIHLPSFITLPTNDLILEIDVFWMDDALIDVSAYNPPKVFRDRFIDKLVFSSKPTIHNHIAVTLYGTYGDLAYTKAGKDEWLLLGAASTKDHYYEDVMFHDDKFYCLTNESQVQAFDLSADCPTVAIVVESLKHNIRASIINLTYKKCLACSRTGELFMFLRLINQPVLPLIIELRDPKDFMVLRANPETNLCWAATNDLGSMSLFVGANNSILISNEDLPILQGDCIFFIDTYTAVSSNDIEQLTCKVRWFDLKEERRDIYYASSSSQLDLASVIWFTPSLQ</sequence>
<dbReference type="InterPro" id="IPR005174">
    <property type="entry name" value="KIB1-4_b-propeller"/>
</dbReference>
<name>A0A426XHS3_ENSVE</name>
<evidence type="ECO:0000313" key="5">
    <source>
        <dbReference type="Proteomes" id="UP000287651"/>
    </source>
</evidence>
<comment type="caution">
    <text evidence="4">The sequence shown here is derived from an EMBL/GenBank/DDBJ whole genome shotgun (WGS) entry which is preliminary data.</text>
</comment>
<dbReference type="InterPro" id="IPR036047">
    <property type="entry name" value="F-box-like_dom_sf"/>
</dbReference>
<proteinExistence type="predicted"/>
<dbReference type="PANTHER" id="PTHR34708">
    <property type="entry name" value="OS07G0440000 PROTEIN"/>
    <property type="match status" value="1"/>
</dbReference>
<dbReference type="EMBL" id="AMZH03020584">
    <property type="protein sequence ID" value="RRT39037.1"/>
    <property type="molecule type" value="Genomic_DNA"/>
</dbReference>
<accession>A0A426XHS3</accession>
<gene>
    <name evidence="4" type="ORF">B296_00033168</name>
</gene>
<evidence type="ECO:0000259" key="3">
    <source>
        <dbReference type="Pfam" id="PF03478"/>
    </source>
</evidence>